<comment type="caution">
    <text evidence="4">The sequence shown here is derived from an EMBL/GenBank/DDBJ whole genome shotgun (WGS) entry which is preliminary data.</text>
</comment>
<feature type="domain" description="Endonuclease GajA/Old nuclease/RecF-like AAA" evidence="3">
    <location>
        <begin position="1"/>
        <end position="44"/>
    </location>
</feature>
<dbReference type="Gene3D" id="3.40.50.300">
    <property type="entry name" value="P-loop containing nucleotide triphosphate hydrolases"/>
    <property type="match status" value="1"/>
</dbReference>
<evidence type="ECO:0000259" key="3">
    <source>
        <dbReference type="Pfam" id="PF13175"/>
    </source>
</evidence>
<dbReference type="Proteomes" id="UP000778578">
    <property type="component" value="Unassembled WGS sequence"/>
</dbReference>
<evidence type="ECO:0000256" key="1">
    <source>
        <dbReference type="ARBA" id="ARBA00023236"/>
    </source>
</evidence>
<accession>A0ABS7QEW5</accession>
<dbReference type="PANTHER" id="PTHR32182:SF22">
    <property type="entry name" value="ATP-DEPENDENT ENDONUCLEASE, OLD FAMILY-RELATED"/>
    <property type="match status" value="1"/>
</dbReference>
<dbReference type="Pfam" id="PF13175">
    <property type="entry name" value="AAA_15"/>
    <property type="match status" value="1"/>
</dbReference>
<feature type="region of interest" description="Disordered" evidence="2">
    <location>
        <begin position="181"/>
        <end position="201"/>
    </location>
</feature>
<sequence>MLVKRIRIENFRSIAACDVRLGPLTVLAGPNAAGKSNFLDALRFVRDILRSSPGHALEPRGGLEEVLHRSPTGRQADFFRIHLEMTVGAPAPDNDRTMLDASYLVEVGADPQEDGRPGIRREELSFPRTPVHVSLPRGPERQLRSEEWRENLILSKVSGRQHREASLVARNLHSMRFYEAPYPSAAGRGPDTAPTRRCRAR</sequence>
<protein>
    <submittedName>
        <fullName evidence="4">AAA family ATPase</fullName>
    </submittedName>
</protein>
<dbReference type="InterPro" id="IPR027417">
    <property type="entry name" value="P-loop_NTPase"/>
</dbReference>
<dbReference type="InterPro" id="IPR041685">
    <property type="entry name" value="AAA_GajA/Old/RecF-like"/>
</dbReference>
<proteinExistence type="predicted"/>
<name>A0ABS7QEW5_9ACTN</name>
<keyword evidence="1" id="KW-0227">DNA damage</keyword>
<evidence type="ECO:0000256" key="2">
    <source>
        <dbReference type="SAM" id="MobiDB-lite"/>
    </source>
</evidence>
<dbReference type="EMBL" id="JAINZZ010000053">
    <property type="protein sequence ID" value="MBY8881690.1"/>
    <property type="molecule type" value="Genomic_DNA"/>
</dbReference>
<reference evidence="4 5" key="1">
    <citation type="submission" date="2021-08" db="EMBL/GenBank/DDBJ databases">
        <title>WGS of actinomycetes from Thailand.</title>
        <authorList>
            <person name="Thawai C."/>
        </authorList>
    </citation>
    <scope>NUCLEOTIDE SEQUENCE [LARGE SCALE GENOMIC DNA]</scope>
    <source>
        <strain evidence="4 5">PLK6-54</strain>
    </source>
</reference>
<keyword evidence="1" id="KW-0742">SOS response</keyword>
<evidence type="ECO:0000313" key="4">
    <source>
        <dbReference type="EMBL" id="MBY8881690.1"/>
    </source>
</evidence>
<gene>
    <name evidence="4" type="ORF">K7862_29240</name>
</gene>
<dbReference type="RefSeq" id="WP_222967716.1">
    <property type="nucleotide sequence ID" value="NZ_JAINZZ010000053.1"/>
</dbReference>
<evidence type="ECO:0000313" key="5">
    <source>
        <dbReference type="Proteomes" id="UP000778578"/>
    </source>
</evidence>
<dbReference type="SUPFAM" id="SSF52540">
    <property type="entry name" value="P-loop containing nucleoside triphosphate hydrolases"/>
    <property type="match status" value="1"/>
</dbReference>
<organism evidence="4 5">
    <name type="scientific">Actinacidiphila acidipaludis</name>
    <dbReference type="NCBI Taxonomy" id="2873382"/>
    <lineage>
        <taxon>Bacteria</taxon>
        <taxon>Bacillati</taxon>
        <taxon>Actinomycetota</taxon>
        <taxon>Actinomycetes</taxon>
        <taxon>Kitasatosporales</taxon>
        <taxon>Streptomycetaceae</taxon>
        <taxon>Actinacidiphila</taxon>
    </lineage>
</organism>
<dbReference type="PANTHER" id="PTHR32182">
    <property type="entry name" value="DNA REPLICATION AND REPAIR PROTEIN RECF"/>
    <property type="match status" value="1"/>
</dbReference>
<keyword evidence="5" id="KW-1185">Reference proteome</keyword>